<dbReference type="Proteomes" id="UP000183810">
    <property type="component" value="Chromosome"/>
</dbReference>
<name>A0A1J0VPL8_9NOCA</name>
<dbReference type="AlphaFoldDB" id="A0A1J0VPL8"/>
<evidence type="ECO:0000313" key="1">
    <source>
        <dbReference type="EMBL" id="APE33954.1"/>
    </source>
</evidence>
<evidence type="ECO:0000313" key="2">
    <source>
        <dbReference type="Proteomes" id="UP000183810"/>
    </source>
</evidence>
<reference evidence="1" key="1">
    <citation type="submission" date="2016-11" db="EMBL/GenBank/DDBJ databases">
        <authorList>
            <person name="Jaros S."/>
            <person name="Januszkiewicz K."/>
            <person name="Wedrychowicz H."/>
        </authorList>
    </citation>
    <scope>NUCLEOTIDE SEQUENCE [LARGE SCALE GENOMIC DNA]</scope>
    <source>
        <strain evidence="1">Y48</strain>
    </source>
</reference>
<dbReference type="RefSeq" id="WP_071927132.1">
    <property type="nucleotide sequence ID" value="NZ_CP018082.1"/>
</dbReference>
<dbReference type="EMBL" id="CP018082">
    <property type="protein sequence ID" value="APE33954.1"/>
    <property type="molecule type" value="Genomic_DNA"/>
</dbReference>
<keyword evidence="2" id="KW-1185">Reference proteome</keyword>
<dbReference type="KEGG" id="nsl:BOX37_08200"/>
<protein>
    <submittedName>
        <fullName evidence="1">Uncharacterized protein</fullName>
    </submittedName>
</protein>
<proteinExistence type="predicted"/>
<gene>
    <name evidence="1" type="ORF">BOX37_08200</name>
</gene>
<organism evidence="1 2">
    <name type="scientific">Nocardia mangyaensis</name>
    <dbReference type="NCBI Taxonomy" id="2213200"/>
    <lineage>
        <taxon>Bacteria</taxon>
        <taxon>Bacillati</taxon>
        <taxon>Actinomycetota</taxon>
        <taxon>Actinomycetes</taxon>
        <taxon>Mycobacteriales</taxon>
        <taxon>Nocardiaceae</taxon>
        <taxon>Nocardia</taxon>
    </lineage>
</organism>
<dbReference type="OrthoDB" id="4578510at2"/>
<sequence>MSSFELEVIYEGRALTVFGVVVPGRGCLASAWLEGLPVQPQAQFRARLDRLTEVGFLRSPEEMRPLQCNGEPPVHEIKTRSGHRLYVIRSRQDWVATHGAVKPPDRKVCAQAERARGIWKEAQEQ</sequence>
<accession>A0A1J0VPL8</accession>